<evidence type="ECO:0000313" key="1">
    <source>
        <dbReference type="EMBL" id="SHK15425.1"/>
    </source>
</evidence>
<accession>A0A1M6Q5G5</accession>
<dbReference type="EMBL" id="FRAP01000003">
    <property type="protein sequence ID" value="SHK15425.1"/>
    <property type="molecule type" value="Genomic_DNA"/>
</dbReference>
<dbReference type="InterPro" id="IPR012808">
    <property type="entry name" value="CHP02453"/>
</dbReference>
<reference evidence="1 2" key="1">
    <citation type="submission" date="2016-11" db="EMBL/GenBank/DDBJ databases">
        <authorList>
            <person name="Jaros S."/>
            <person name="Januszkiewicz K."/>
            <person name="Wedrychowicz H."/>
        </authorList>
    </citation>
    <scope>NUCLEOTIDE SEQUENCE [LARGE SCALE GENOMIC DNA]</scope>
    <source>
        <strain evidence="1 2">DSM 43832</strain>
    </source>
</reference>
<gene>
    <name evidence="1" type="ORF">SAMN05443637_103103</name>
</gene>
<dbReference type="OrthoDB" id="3571926at2"/>
<protein>
    <recommendedName>
        <fullName evidence="3">TIGR02453 family protein</fullName>
    </recommendedName>
</protein>
<sequence>MPTTSVFTGWPTDAVVFLREIAADNTAEFWTAQRHRYDAGVRPPTVALAGALTAEFGPVRVLRPHRNRRFHPTVPPYRTDTGGVARTAGGTERSFVLSAAGLAVTVGRFAFAGAALRRYREAVAGPAGEQLVAALVRAEEAGLWLDPAPAQAAVPRGCPRDHPRAQLLARRALRIGAAWPAGPWLSTHEPLARVAGAWRAATPVVEWLDTEVPADG</sequence>
<dbReference type="STRING" id="1848.SAMN05443637_103103"/>
<dbReference type="Proteomes" id="UP000184363">
    <property type="component" value="Unassembled WGS sequence"/>
</dbReference>
<organism evidence="1 2">
    <name type="scientific">Pseudonocardia thermophila</name>
    <dbReference type="NCBI Taxonomy" id="1848"/>
    <lineage>
        <taxon>Bacteria</taxon>
        <taxon>Bacillati</taxon>
        <taxon>Actinomycetota</taxon>
        <taxon>Actinomycetes</taxon>
        <taxon>Pseudonocardiales</taxon>
        <taxon>Pseudonocardiaceae</taxon>
        <taxon>Pseudonocardia</taxon>
    </lineage>
</organism>
<dbReference type="Pfam" id="PF09365">
    <property type="entry name" value="DUF2461"/>
    <property type="match status" value="1"/>
</dbReference>
<dbReference type="AlphaFoldDB" id="A0A1M6Q5G5"/>
<evidence type="ECO:0000313" key="2">
    <source>
        <dbReference type="Proteomes" id="UP000184363"/>
    </source>
</evidence>
<dbReference type="RefSeq" id="WP_073455655.1">
    <property type="nucleotide sequence ID" value="NZ_CALGVN010000033.1"/>
</dbReference>
<evidence type="ECO:0008006" key="3">
    <source>
        <dbReference type="Google" id="ProtNLM"/>
    </source>
</evidence>
<proteinExistence type="predicted"/>
<keyword evidence="2" id="KW-1185">Reference proteome</keyword>
<name>A0A1M6Q5G5_PSETH</name>